<dbReference type="SMART" id="SM00175">
    <property type="entry name" value="RAB"/>
    <property type="match status" value="1"/>
</dbReference>
<dbReference type="CDD" id="cd00154">
    <property type="entry name" value="Rab"/>
    <property type="match status" value="1"/>
</dbReference>
<keyword evidence="1" id="KW-0547">Nucleotide-binding</keyword>
<dbReference type="InterPro" id="IPR005225">
    <property type="entry name" value="Small_GTP-bd"/>
</dbReference>
<dbReference type="InterPro" id="IPR027417">
    <property type="entry name" value="P-loop_NTPase"/>
</dbReference>
<name>A0A9Q0LN13_ANAIG</name>
<dbReference type="OMA" id="SNESKCC"/>
<dbReference type="PROSITE" id="PS51419">
    <property type="entry name" value="RAB"/>
    <property type="match status" value="1"/>
</dbReference>
<dbReference type="PROSITE" id="PS51421">
    <property type="entry name" value="RAS"/>
    <property type="match status" value="1"/>
</dbReference>
<dbReference type="SMART" id="SM00173">
    <property type="entry name" value="RAS"/>
    <property type="match status" value="1"/>
</dbReference>
<dbReference type="SMART" id="SM00177">
    <property type="entry name" value="ARF"/>
    <property type="match status" value="1"/>
</dbReference>
<accession>A0A9Q0LN13</accession>
<gene>
    <name evidence="3" type="ORF">M0811_00733</name>
</gene>
<protein>
    <submittedName>
        <fullName evidence="3">Ras-related protein rab-13</fullName>
    </submittedName>
</protein>
<evidence type="ECO:0000313" key="4">
    <source>
        <dbReference type="Proteomes" id="UP001149090"/>
    </source>
</evidence>
<dbReference type="PRINTS" id="PR00449">
    <property type="entry name" value="RASTRNSFRMNG"/>
</dbReference>
<dbReference type="EMBL" id="JAPDFW010000070">
    <property type="protein sequence ID" value="KAJ5074105.1"/>
    <property type="molecule type" value="Genomic_DNA"/>
</dbReference>
<evidence type="ECO:0000256" key="1">
    <source>
        <dbReference type="ARBA" id="ARBA00022741"/>
    </source>
</evidence>
<dbReference type="SMART" id="SM00176">
    <property type="entry name" value="RAN"/>
    <property type="match status" value="1"/>
</dbReference>
<dbReference type="Gene3D" id="3.40.50.300">
    <property type="entry name" value="P-loop containing nucleotide triphosphate hydrolases"/>
    <property type="match status" value="1"/>
</dbReference>
<dbReference type="SMART" id="SM00174">
    <property type="entry name" value="RHO"/>
    <property type="match status" value="1"/>
</dbReference>
<dbReference type="Proteomes" id="UP001149090">
    <property type="component" value="Unassembled WGS sequence"/>
</dbReference>
<dbReference type="FunFam" id="3.40.50.300:FF:000808">
    <property type="entry name" value="Small GTP-binding protein, putative"/>
    <property type="match status" value="1"/>
</dbReference>
<dbReference type="InterPro" id="IPR001806">
    <property type="entry name" value="Small_GTPase"/>
</dbReference>
<keyword evidence="4" id="KW-1185">Reference proteome</keyword>
<dbReference type="AlphaFoldDB" id="A0A9Q0LN13"/>
<evidence type="ECO:0000313" key="3">
    <source>
        <dbReference type="EMBL" id="KAJ5074105.1"/>
    </source>
</evidence>
<dbReference type="PROSITE" id="PS51417">
    <property type="entry name" value="ARF"/>
    <property type="match status" value="1"/>
</dbReference>
<reference evidence="3" key="1">
    <citation type="submission" date="2022-10" db="EMBL/GenBank/DDBJ databases">
        <title>Novel sulphate-reducing endosymbionts in the free-living metamonad Anaeramoeba.</title>
        <authorList>
            <person name="Jerlstrom-Hultqvist J."/>
            <person name="Cepicka I."/>
            <person name="Gallot-Lavallee L."/>
            <person name="Salas-Leiva D."/>
            <person name="Curtis B.A."/>
            <person name="Zahonova K."/>
            <person name="Pipaliya S."/>
            <person name="Dacks J."/>
            <person name="Roger A.J."/>
        </authorList>
    </citation>
    <scope>NUCLEOTIDE SEQUENCE</scope>
    <source>
        <strain evidence="3">BMAN</strain>
    </source>
</reference>
<dbReference type="PANTHER" id="PTHR47977">
    <property type="entry name" value="RAS-RELATED PROTEIN RAB"/>
    <property type="match status" value="1"/>
</dbReference>
<keyword evidence="2" id="KW-0342">GTP-binding</keyword>
<sequence length="205" mass="23530">MQNQNLPSKKIKQIKIVFAGDAGVGKTCLMESYMGRDFQVNQVSTMGGDVQFVMKTMEKETVQFVLWDTAGQEKFDSFTKNYFRDAHGIILVYDITRESSFERAKKFHQTILEESQYNCAIILVGNKVDIKKKRVVDTVKAEDLAKAWDCSFFETSAKTGINVIQAFEKMFLEAYEVLKKMSKDKKDEEIFLFDSHTKKSKSSCC</sequence>
<dbReference type="NCBIfam" id="TIGR00231">
    <property type="entry name" value="small_GTP"/>
    <property type="match status" value="1"/>
</dbReference>
<proteinExistence type="predicted"/>
<organism evidence="3 4">
    <name type="scientific">Anaeramoeba ignava</name>
    <name type="common">Anaerobic marine amoeba</name>
    <dbReference type="NCBI Taxonomy" id="1746090"/>
    <lineage>
        <taxon>Eukaryota</taxon>
        <taxon>Metamonada</taxon>
        <taxon>Anaeramoebidae</taxon>
        <taxon>Anaeramoeba</taxon>
    </lineage>
</organism>
<dbReference type="PROSITE" id="PS51420">
    <property type="entry name" value="RHO"/>
    <property type="match status" value="1"/>
</dbReference>
<dbReference type="SUPFAM" id="SSF52540">
    <property type="entry name" value="P-loop containing nucleoside triphosphate hydrolases"/>
    <property type="match status" value="1"/>
</dbReference>
<dbReference type="GO" id="GO:0005525">
    <property type="term" value="F:GTP binding"/>
    <property type="evidence" value="ECO:0007669"/>
    <property type="project" value="UniProtKB-KW"/>
</dbReference>
<evidence type="ECO:0000256" key="2">
    <source>
        <dbReference type="ARBA" id="ARBA00023134"/>
    </source>
</evidence>
<dbReference type="Pfam" id="PF00071">
    <property type="entry name" value="Ras"/>
    <property type="match status" value="1"/>
</dbReference>
<dbReference type="GO" id="GO:0003924">
    <property type="term" value="F:GTPase activity"/>
    <property type="evidence" value="ECO:0007669"/>
    <property type="project" value="InterPro"/>
</dbReference>
<dbReference type="InterPro" id="IPR050227">
    <property type="entry name" value="Rab"/>
</dbReference>
<comment type="caution">
    <text evidence="3">The sequence shown here is derived from an EMBL/GenBank/DDBJ whole genome shotgun (WGS) entry which is preliminary data.</text>
</comment>